<gene>
    <name evidence="1" type="ORF">IC620_01630</name>
</gene>
<dbReference type="EMBL" id="JACXAH010000002">
    <property type="protein sequence ID" value="MBD1371058.1"/>
    <property type="molecule type" value="Genomic_DNA"/>
</dbReference>
<dbReference type="RefSeq" id="WP_191139049.1">
    <property type="nucleotide sequence ID" value="NZ_JACXAG020000002.1"/>
</dbReference>
<accession>A0A926NCS2</accession>
<evidence type="ECO:0000313" key="2">
    <source>
        <dbReference type="Proteomes" id="UP000661691"/>
    </source>
</evidence>
<proteinExistence type="predicted"/>
<dbReference type="Proteomes" id="UP000661691">
    <property type="component" value="Unassembled WGS sequence"/>
</dbReference>
<reference evidence="1" key="1">
    <citation type="submission" date="2020-09" db="EMBL/GenBank/DDBJ databases">
        <title>A novel bacterium of genus Hazenella, isolated from South China Sea.</title>
        <authorList>
            <person name="Huang H."/>
            <person name="Mo K."/>
            <person name="Hu Y."/>
        </authorList>
    </citation>
    <scope>NUCLEOTIDE SEQUENCE</scope>
    <source>
        <strain evidence="1">IB182357</strain>
    </source>
</reference>
<dbReference type="AlphaFoldDB" id="A0A926NCS2"/>
<organism evidence="1 2">
    <name type="scientific">Polycladospora coralii</name>
    <dbReference type="NCBI Taxonomy" id="2771432"/>
    <lineage>
        <taxon>Bacteria</taxon>
        <taxon>Bacillati</taxon>
        <taxon>Bacillota</taxon>
        <taxon>Bacilli</taxon>
        <taxon>Bacillales</taxon>
        <taxon>Thermoactinomycetaceae</taxon>
        <taxon>Polycladospora</taxon>
    </lineage>
</organism>
<evidence type="ECO:0000313" key="1">
    <source>
        <dbReference type="EMBL" id="MBD1371058.1"/>
    </source>
</evidence>
<keyword evidence="2" id="KW-1185">Reference proteome</keyword>
<name>A0A926NCS2_9BACL</name>
<sequence length="102" mass="10807">MSLTGTWNGNDGSVTQIRELETDTAKTIIWYSSNGGSSPFSNIFTGSYLPDGTGIILGQWDDVPPNTLSNSGTLRLSVNAAETQISQVSASEGYGTTLWTKA</sequence>
<comment type="caution">
    <text evidence="1">The sequence shown here is derived from an EMBL/GenBank/DDBJ whole genome shotgun (WGS) entry which is preliminary data.</text>
</comment>
<protein>
    <submittedName>
        <fullName evidence="1">Uncharacterized protein</fullName>
    </submittedName>
</protein>